<organism evidence="10 11">
    <name type="scientific">Rufibacter roseus</name>
    <dbReference type="NCBI Taxonomy" id="1567108"/>
    <lineage>
        <taxon>Bacteria</taxon>
        <taxon>Pseudomonadati</taxon>
        <taxon>Bacteroidota</taxon>
        <taxon>Cytophagia</taxon>
        <taxon>Cytophagales</taxon>
        <taxon>Hymenobacteraceae</taxon>
        <taxon>Rufibacter</taxon>
    </lineage>
</organism>
<evidence type="ECO:0000256" key="4">
    <source>
        <dbReference type="ARBA" id="ARBA00022813"/>
    </source>
</evidence>
<evidence type="ECO:0000256" key="1">
    <source>
        <dbReference type="ARBA" id="ARBA00022490"/>
    </source>
</evidence>
<dbReference type="PANTHER" id="PTHR21012">
    <property type="entry name" value="ASPARTATE 1-DECARBOXYLASE"/>
    <property type="match status" value="1"/>
</dbReference>
<comment type="subunit">
    <text evidence="9">Heterooctamer of four alpha and four beta subunits.</text>
</comment>
<dbReference type="Proteomes" id="UP001596405">
    <property type="component" value="Unassembled WGS sequence"/>
</dbReference>
<evidence type="ECO:0000256" key="7">
    <source>
        <dbReference type="ARBA" id="ARBA00023270"/>
    </source>
</evidence>
<accession>A0ABW2DJ36</accession>
<keyword evidence="1 9" id="KW-0963">Cytoplasm</keyword>
<evidence type="ECO:0000256" key="6">
    <source>
        <dbReference type="ARBA" id="ARBA00023239"/>
    </source>
</evidence>
<dbReference type="HAMAP" id="MF_00446">
    <property type="entry name" value="PanD"/>
    <property type="match status" value="1"/>
</dbReference>
<keyword evidence="11" id="KW-1185">Reference proteome</keyword>
<dbReference type="EMBL" id="JBHSYQ010000003">
    <property type="protein sequence ID" value="MFC6996627.1"/>
    <property type="molecule type" value="Genomic_DNA"/>
</dbReference>
<keyword evidence="4 9" id="KW-0068">Autocatalytic cleavage</keyword>
<comment type="pathway">
    <text evidence="9">Cofactor biosynthesis; (R)-pantothenate biosynthesis; beta-alanine from L-aspartate: step 1/1.</text>
</comment>
<keyword evidence="8 9" id="KW-0670">Pyruvate</keyword>
<comment type="function">
    <text evidence="9">Catalyzes the pyruvoyl-dependent decarboxylation of aspartate to produce beta-alanine.</text>
</comment>
<dbReference type="RefSeq" id="WP_066622417.1">
    <property type="nucleotide sequence ID" value="NZ_JBHSYQ010000003.1"/>
</dbReference>
<keyword evidence="5 9" id="KW-0865">Zymogen</keyword>
<reference evidence="11" key="1">
    <citation type="journal article" date="2019" name="Int. J. Syst. Evol. Microbiol.">
        <title>The Global Catalogue of Microorganisms (GCM) 10K type strain sequencing project: providing services to taxonomists for standard genome sequencing and annotation.</title>
        <authorList>
            <consortium name="The Broad Institute Genomics Platform"/>
            <consortium name="The Broad Institute Genome Sequencing Center for Infectious Disease"/>
            <person name="Wu L."/>
            <person name="Ma J."/>
        </authorList>
    </citation>
    <scope>NUCLEOTIDE SEQUENCE [LARGE SCALE GENOMIC DNA]</scope>
    <source>
        <strain evidence="11">CGMCC 4.7393</strain>
    </source>
</reference>
<protein>
    <recommendedName>
        <fullName evidence="9">Aspartate 1-decarboxylase</fullName>
        <ecNumber evidence="9">4.1.1.11</ecNumber>
    </recommendedName>
    <alternativeName>
        <fullName evidence="9">Aspartate alpha-decarboxylase</fullName>
    </alternativeName>
    <component>
        <recommendedName>
            <fullName evidence="9">Aspartate 1-decarboxylase beta chain</fullName>
        </recommendedName>
    </component>
    <component>
        <recommendedName>
            <fullName evidence="9">Aspartate 1-decarboxylase alpha chain</fullName>
        </recommendedName>
    </component>
</protein>
<keyword evidence="2 9" id="KW-0566">Pantothenate biosynthesis</keyword>
<feature type="active site" description="Proton donor" evidence="9">
    <location>
        <position position="58"/>
    </location>
</feature>
<feature type="modified residue" description="Pyruvic acid (Ser)" evidence="9">
    <location>
        <position position="25"/>
    </location>
</feature>
<dbReference type="InterPro" id="IPR003190">
    <property type="entry name" value="Asp_decarbox"/>
</dbReference>
<evidence type="ECO:0000256" key="9">
    <source>
        <dbReference type="HAMAP-Rule" id="MF_00446"/>
    </source>
</evidence>
<dbReference type="Pfam" id="PF02261">
    <property type="entry name" value="Asp_decarbox"/>
    <property type="match status" value="1"/>
</dbReference>
<comment type="catalytic activity">
    <reaction evidence="9">
        <text>L-aspartate + H(+) = beta-alanine + CO2</text>
        <dbReference type="Rhea" id="RHEA:19497"/>
        <dbReference type="ChEBI" id="CHEBI:15378"/>
        <dbReference type="ChEBI" id="CHEBI:16526"/>
        <dbReference type="ChEBI" id="CHEBI:29991"/>
        <dbReference type="ChEBI" id="CHEBI:57966"/>
        <dbReference type="EC" id="4.1.1.11"/>
    </reaction>
</comment>
<feature type="chain" id="PRO_5044928375" description="Aspartate 1-decarboxylase alpha chain" evidence="9">
    <location>
        <begin position="25"/>
        <end position="115"/>
    </location>
</feature>
<proteinExistence type="inferred from homology"/>
<dbReference type="GO" id="GO:0004068">
    <property type="term" value="F:aspartate 1-decarboxylase activity"/>
    <property type="evidence" value="ECO:0007669"/>
    <property type="project" value="UniProtKB-EC"/>
</dbReference>
<evidence type="ECO:0000256" key="2">
    <source>
        <dbReference type="ARBA" id="ARBA00022655"/>
    </source>
</evidence>
<dbReference type="PANTHER" id="PTHR21012:SF0">
    <property type="entry name" value="ASPARTATE 1-DECARBOXYLASE"/>
    <property type="match status" value="1"/>
</dbReference>
<dbReference type="EC" id="4.1.1.11" evidence="9"/>
<comment type="caution">
    <text evidence="10">The sequence shown here is derived from an EMBL/GenBank/DDBJ whole genome shotgun (WGS) entry which is preliminary data.</text>
</comment>
<comment type="cofactor">
    <cofactor evidence="9">
        <name>pyruvate</name>
        <dbReference type="ChEBI" id="CHEBI:15361"/>
    </cofactor>
    <text evidence="9">Binds 1 pyruvoyl group covalently per subunit.</text>
</comment>
<dbReference type="NCBIfam" id="TIGR00223">
    <property type="entry name" value="panD"/>
    <property type="match status" value="1"/>
</dbReference>
<feature type="binding site" evidence="9">
    <location>
        <position position="57"/>
    </location>
    <ligand>
        <name>substrate</name>
    </ligand>
</feature>
<name>A0ABW2DJ36_9BACT</name>
<sequence>MQIEVLKSKIHRAKVTQAELHYVGSITIDEDLLDAANMVPNEKVQIVNVNNGERFETYIIKGERGTGTVCLNGPAARKVQVGDVIIIISYALIDFKDARVHEPTVIFPDQHNRLV</sequence>
<evidence type="ECO:0000256" key="3">
    <source>
        <dbReference type="ARBA" id="ARBA00022793"/>
    </source>
</evidence>
<keyword evidence="7 9" id="KW-0704">Schiff base</keyword>
<dbReference type="CDD" id="cd06919">
    <property type="entry name" value="Asp_decarbox"/>
    <property type="match status" value="1"/>
</dbReference>
<dbReference type="InterPro" id="IPR009010">
    <property type="entry name" value="Asp_de-COase-like_dom_sf"/>
</dbReference>
<feature type="active site" description="Schiff-base intermediate with substrate; via pyruvic acid" evidence="9">
    <location>
        <position position="25"/>
    </location>
</feature>
<keyword evidence="3 9" id="KW-0210">Decarboxylase</keyword>
<feature type="chain" id="PRO_5044928374" description="Aspartate 1-decarboxylase beta chain" evidence="9">
    <location>
        <begin position="1"/>
        <end position="24"/>
    </location>
</feature>
<evidence type="ECO:0000256" key="5">
    <source>
        <dbReference type="ARBA" id="ARBA00023145"/>
    </source>
</evidence>
<comment type="subcellular location">
    <subcellularLocation>
        <location evidence="9">Cytoplasm</location>
    </subcellularLocation>
</comment>
<dbReference type="Gene3D" id="2.40.40.20">
    <property type="match status" value="1"/>
</dbReference>
<comment type="PTM">
    <text evidence="9">Is synthesized initially as an inactive proenzyme, which is activated by self-cleavage at a specific serine bond to produce a beta-subunit with a hydroxyl group at its C-terminus and an alpha-subunit with a pyruvoyl group at its N-terminus.</text>
</comment>
<dbReference type="PIRSF" id="PIRSF006246">
    <property type="entry name" value="Asp_decarbox"/>
    <property type="match status" value="1"/>
</dbReference>
<gene>
    <name evidence="9 10" type="primary">panD</name>
    <name evidence="10" type="ORF">ACFQHR_03270</name>
</gene>
<evidence type="ECO:0000256" key="8">
    <source>
        <dbReference type="ARBA" id="ARBA00023317"/>
    </source>
</evidence>
<comment type="similarity">
    <text evidence="9">Belongs to the PanD family.</text>
</comment>
<evidence type="ECO:0000313" key="11">
    <source>
        <dbReference type="Proteomes" id="UP001596405"/>
    </source>
</evidence>
<feature type="binding site" evidence="9">
    <location>
        <begin position="73"/>
        <end position="75"/>
    </location>
    <ligand>
        <name>substrate</name>
    </ligand>
</feature>
<evidence type="ECO:0000313" key="10">
    <source>
        <dbReference type="EMBL" id="MFC6996627.1"/>
    </source>
</evidence>
<dbReference type="SUPFAM" id="SSF50692">
    <property type="entry name" value="ADC-like"/>
    <property type="match status" value="1"/>
</dbReference>
<keyword evidence="6 9" id="KW-0456">Lyase</keyword>